<dbReference type="PANTHER" id="PTHR12732">
    <property type="entry name" value="UNCHARACTERIZED PROTEASOME COMPONENT REGION PCI-CONTAINING"/>
    <property type="match status" value="1"/>
</dbReference>
<dbReference type="SMART" id="SM00753">
    <property type="entry name" value="PAM"/>
    <property type="match status" value="1"/>
</dbReference>
<feature type="domain" description="PCI" evidence="2">
    <location>
        <begin position="427"/>
        <end position="461"/>
    </location>
</feature>
<dbReference type="InterPro" id="IPR045114">
    <property type="entry name" value="Csn12-like"/>
</dbReference>
<proteinExistence type="inferred from homology"/>
<evidence type="ECO:0000313" key="3">
    <source>
        <dbReference type="EMBL" id="CUS12054.1"/>
    </source>
</evidence>
<dbReference type="GO" id="GO:0003723">
    <property type="term" value="F:RNA binding"/>
    <property type="evidence" value="ECO:0007669"/>
    <property type="project" value="InterPro"/>
</dbReference>
<comment type="similarity">
    <text evidence="1">Belongs to the CSN12 family.</text>
</comment>
<dbReference type="GO" id="GO:0003690">
    <property type="term" value="F:double-stranded DNA binding"/>
    <property type="evidence" value="ECO:0007669"/>
    <property type="project" value="InterPro"/>
</dbReference>
<evidence type="ECO:0000313" key="4">
    <source>
        <dbReference type="Proteomes" id="UP001412239"/>
    </source>
</evidence>
<sequence>MTTLYKSFRRALTTKDGALLGCIFSLENPDRGTYAFSTNHERIRGDVEYEISGLTHLRDENTRAAWVDTLVTYWKIAYILERDDVADVSWSKAYEGQKDLLLAMVRGYTKGNWPHWTLPVMYQICLSLRTVAISSDDQARSLGKAPEHLEDAARYINKAFTLCISDRAPIEESRKWGTYYIVNLMFKTYFKLNSVGLAKNILRVLPASLADMPPLEAFPKSHIVTFKYYCGVVSFLEEDYGNAETHLTYALNHCKADSIRNKEYPLPQYLPAITRLKHTRLILTYLIPTTMLTKHKLPTPELLSRFPRLAALFNPVCKTIKSGNLQAFDAALRHGEEEFVRRRIYLTLERTKDIAMRNLFRKVVLYQNEENRTKIPVRQFQIAMGCAGRGEELGAGGYWGGNDGNDDGEHGEVEVDGDTVMRSTPERVEVEVEEVECLLANMIYKGLMKGYISRERQTVVLSGKEPFPGTVV</sequence>
<accession>A0A292PY35</accession>
<dbReference type="InterPro" id="IPR000717">
    <property type="entry name" value="PCI_dom"/>
</dbReference>
<dbReference type="Gene3D" id="1.10.10.10">
    <property type="entry name" value="Winged helix-like DNA-binding domain superfamily/Winged helix DNA-binding domain"/>
    <property type="match status" value="1"/>
</dbReference>
<reference evidence="3" key="1">
    <citation type="submission" date="2015-10" db="EMBL/GenBank/DDBJ databases">
        <authorList>
            <person name="Regsiter A."/>
            <person name="william w."/>
        </authorList>
    </citation>
    <scope>NUCLEOTIDE SEQUENCE</scope>
    <source>
        <strain evidence="3">Montdore</strain>
    </source>
</reference>
<evidence type="ECO:0000256" key="1">
    <source>
        <dbReference type="ARBA" id="ARBA00025771"/>
    </source>
</evidence>
<dbReference type="Proteomes" id="UP001412239">
    <property type="component" value="Unassembled WGS sequence"/>
</dbReference>
<dbReference type="PANTHER" id="PTHR12732:SF0">
    <property type="entry name" value="PCI DOMAIN-CONTAINING PROTEIN 2"/>
    <property type="match status" value="1"/>
</dbReference>
<evidence type="ECO:0000259" key="2">
    <source>
        <dbReference type="Pfam" id="PF01399"/>
    </source>
</evidence>
<dbReference type="EMBL" id="LN891006">
    <property type="protein sequence ID" value="CUS12054.1"/>
    <property type="molecule type" value="Genomic_DNA"/>
</dbReference>
<dbReference type="Pfam" id="PF01399">
    <property type="entry name" value="PCI"/>
    <property type="match status" value="1"/>
</dbReference>
<dbReference type="InterPro" id="IPR036388">
    <property type="entry name" value="WH-like_DNA-bd_sf"/>
</dbReference>
<organism evidence="3 4">
    <name type="scientific">Tuber aestivum</name>
    <name type="common">summer truffle</name>
    <dbReference type="NCBI Taxonomy" id="59557"/>
    <lineage>
        <taxon>Eukaryota</taxon>
        <taxon>Fungi</taxon>
        <taxon>Dikarya</taxon>
        <taxon>Ascomycota</taxon>
        <taxon>Pezizomycotina</taxon>
        <taxon>Pezizomycetes</taxon>
        <taxon>Pezizales</taxon>
        <taxon>Tuberaceae</taxon>
        <taxon>Tuber</taxon>
    </lineage>
</organism>
<name>A0A292PY35_9PEZI</name>
<dbReference type="AlphaFoldDB" id="A0A292PY35"/>
<keyword evidence="4" id="KW-1185">Reference proteome</keyword>
<protein>
    <recommendedName>
        <fullName evidence="2">PCI domain-containing protein</fullName>
    </recommendedName>
</protein>
<gene>
    <name evidence="3" type="ORF">GSTUAT00003832001</name>
</gene>